<dbReference type="Proteomes" id="UP000278962">
    <property type="component" value="Unassembled WGS sequence"/>
</dbReference>
<keyword evidence="1" id="KW-0812">Transmembrane</keyword>
<feature type="transmembrane region" description="Helical" evidence="1">
    <location>
        <begin position="12"/>
        <end position="31"/>
    </location>
</feature>
<proteinExistence type="predicted"/>
<evidence type="ECO:0000313" key="3">
    <source>
        <dbReference type="Proteomes" id="UP000278962"/>
    </source>
</evidence>
<name>A0A660L140_9ACTN</name>
<accession>A0A660L140</accession>
<comment type="caution">
    <text evidence="2">The sequence shown here is derived from an EMBL/GenBank/DDBJ whole genome shotgun (WGS) entry which is preliminary data.</text>
</comment>
<keyword evidence="1" id="KW-1133">Transmembrane helix</keyword>
<gene>
    <name evidence="2" type="ORF">C8N24_5065</name>
</gene>
<evidence type="ECO:0000256" key="1">
    <source>
        <dbReference type="SAM" id="Phobius"/>
    </source>
</evidence>
<organism evidence="2 3">
    <name type="scientific">Solirubrobacter pauli</name>
    <dbReference type="NCBI Taxonomy" id="166793"/>
    <lineage>
        <taxon>Bacteria</taxon>
        <taxon>Bacillati</taxon>
        <taxon>Actinomycetota</taxon>
        <taxon>Thermoleophilia</taxon>
        <taxon>Solirubrobacterales</taxon>
        <taxon>Solirubrobacteraceae</taxon>
        <taxon>Solirubrobacter</taxon>
    </lineage>
</organism>
<keyword evidence="1" id="KW-0472">Membrane</keyword>
<dbReference type="AlphaFoldDB" id="A0A660L140"/>
<keyword evidence="3" id="KW-1185">Reference proteome</keyword>
<dbReference type="RefSeq" id="WP_281272668.1">
    <property type="nucleotide sequence ID" value="NZ_RBIL01000002.1"/>
</dbReference>
<dbReference type="EMBL" id="RBIL01000002">
    <property type="protein sequence ID" value="RKQ87045.1"/>
    <property type="molecule type" value="Genomic_DNA"/>
</dbReference>
<reference evidence="2 3" key="1">
    <citation type="submission" date="2018-10" db="EMBL/GenBank/DDBJ databases">
        <title>Genomic Encyclopedia of Archaeal and Bacterial Type Strains, Phase II (KMG-II): from individual species to whole genera.</title>
        <authorList>
            <person name="Goeker M."/>
        </authorList>
    </citation>
    <scope>NUCLEOTIDE SEQUENCE [LARGE SCALE GENOMIC DNA]</scope>
    <source>
        <strain evidence="2 3">DSM 14954</strain>
    </source>
</reference>
<evidence type="ECO:0000313" key="2">
    <source>
        <dbReference type="EMBL" id="RKQ87045.1"/>
    </source>
</evidence>
<sequence length="40" mass="4356">MTATRKHNVEGAAVHAAAMLTWLGVAALWAARCERHRRAA</sequence>
<protein>
    <submittedName>
        <fullName evidence="2">Uncharacterized protein</fullName>
    </submittedName>
</protein>